<evidence type="ECO:0000256" key="1">
    <source>
        <dbReference type="ARBA" id="ARBA00023157"/>
    </source>
</evidence>
<protein>
    <recommendedName>
        <fullName evidence="2">Hydrophobin</fullName>
    </recommendedName>
</protein>
<comment type="subcellular location">
    <subcellularLocation>
        <location evidence="2">Secreted</location>
        <location evidence="2">Cell wall</location>
    </subcellularLocation>
</comment>
<feature type="chain" id="PRO_5013985548" description="Hydrophobin" evidence="2">
    <location>
        <begin position="17"/>
        <end position="109"/>
    </location>
</feature>
<dbReference type="Proteomes" id="UP000076881">
    <property type="component" value="Unassembled WGS sequence"/>
</dbReference>
<feature type="signal peptide" evidence="2">
    <location>
        <begin position="1"/>
        <end position="16"/>
    </location>
</feature>
<accession>A0A162LE21</accession>
<dbReference type="GO" id="GO:0009277">
    <property type="term" value="C:fungal-type cell wall"/>
    <property type="evidence" value="ECO:0007669"/>
    <property type="project" value="InterPro"/>
</dbReference>
<dbReference type="InterPro" id="IPR001338">
    <property type="entry name" value="Class_I_Hydrophobin"/>
</dbReference>
<dbReference type="OrthoDB" id="4225815at2759"/>
<dbReference type="SMART" id="SM00075">
    <property type="entry name" value="HYDRO"/>
    <property type="match status" value="1"/>
</dbReference>
<proteinExistence type="inferred from homology"/>
<evidence type="ECO:0000313" key="3">
    <source>
        <dbReference type="EMBL" id="OAA69314.1"/>
    </source>
</evidence>
<reference evidence="3 4" key="1">
    <citation type="journal article" date="2016" name="Genome Biol. Evol.">
        <title>Divergent and convergent evolution of fungal pathogenicity.</title>
        <authorList>
            <person name="Shang Y."/>
            <person name="Xiao G."/>
            <person name="Zheng P."/>
            <person name="Cen K."/>
            <person name="Zhan S."/>
            <person name="Wang C."/>
        </authorList>
    </citation>
    <scope>NUCLEOTIDE SEQUENCE [LARGE SCALE GENOMIC DNA]</scope>
    <source>
        <strain evidence="3 4">RCEF 1005</strain>
    </source>
</reference>
<keyword evidence="1 2" id="KW-1015">Disulfide bond</keyword>
<name>A0A162LE21_CORDF</name>
<keyword evidence="2" id="KW-0732">Signal</keyword>
<dbReference type="EMBL" id="AZHF01000011">
    <property type="protein sequence ID" value="OAA69314.1"/>
    <property type="molecule type" value="Genomic_DNA"/>
</dbReference>
<dbReference type="AlphaFoldDB" id="A0A162LE21"/>
<comment type="caution">
    <text evidence="3">The sequence shown here is derived from an EMBL/GenBank/DDBJ whole genome shotgun (WGS) entry which is preliminary data.</text>
</comment>
<evidence type="ECO:0000313" key="4">
    <source>
        <dbReference type="Proteomes" id="UP000076881"/>
    </source>
</evidence>
<keyword evidence="4" id="KW-1185">Reference proteome</keyword>
<comment type="similarity">
    <text evidence="2">Belongs to the fungal hydrophobin family.</text>
</comment>
<evidence type="ECO:0000256" key="2">
    <source>
        <dbReference type="RuleBase" id="RU365009"/>
    </source>
</evidence>
<keyword evidence="2" id="KW-0134">Cell wall</keyword>
<keyword evidence="2" id="KW-0964">Secreted</keyword>
<dbReference type="GO" id="GO:0005199">
    <property type="term" value="F:structural constituent of cell wall"/>
    <property type="evidence" value="ECO:0007669"/>
    <property type="project" value="InterPro"/>
</dbReference>
<gene>
    <name evidence="3" type="ORF">LEL_10190</name>
</gene>
<dbReference type="Pfam" id="PF01185">
    <property type="entry name" value="Hydrophobin"/>
    <property type="match status" value="1"/>
</dbReference>
<organism evidence="3 4">
    <name type="scientific">Akanthomyces lecanii RCEF 1005</name>
    <dbReference type="NCBI Taxonomy" id="1081108"/>
    <lineage>
        <taxon>Eukaryota</taxon>
        <taxon>Fungi</taxon>
        <taxon>Dikarya</taxon>
        <taxon>Ascomycota</taxon>
        <taxon>Pezizomycotina</taxon>
        <taxon>Sordariomycetes</taxon>
        <taxon>Hypocreomycetidae</taxon>
        <taxon>Hypocreales</taxon>
        <taxon>Cordycipitaceae</taxon>
        <taxon>Akanthomyces</taxon>
        <taxon>Cordyceps confragosa</taxon>
    </lineage>
</organism>
<dbReference type="CDD" id="cd23507">
    <property type="entry name" value="hydrophobin_I"/>
    <property type="match status" value="1"/>
</dbReference>
<sequence>MFASTIFVSFLAVAVAIPTNAPPAVSTGDNCGNGNTVHCCNAETANKLTKGGILGALDLSNLLGQCNDVTANVIGGAVPIKNTCSSQAVCCGEIKQNGLVNLGCTPIFV</sequence>